<gene>
    <name evidence="2" type="ORF">KGD82_16390</name>
</gene>
<dbReference type="AlphaFoldDB" id="A0A975L711"/>
<dbReference type="KEGG" id="nec:KGD82_16390"/>
<name>A0A975L711_9ACTN</name>
<feature type="transmembrane region" description="Helical" evidence="1">
    <location>
        <begin position="153"/>
        <end position="173"/>
    </location>
</feature>
<dbReference type="EMBL" id="CP074402">
    <property type="protein sequence ID" value="QVJ00340.1"/>
    <property type="molecule type" value="Genomic_DNA"/>
</dbReference>
<feature type="transmembrane region" description="Helical" evidence="1">
    <location>
        <begin position="200"/>
        <end position="220"/>
    </location>
</feature>
<feature type="transmembrane region" description="Helical" evidence="1">
    <location>
        <begin position="124"/>
        <end position="147"/>
    </location>
</feature>
<sequence length="228" mass="25499">MALERVEPISDRIEIHPLRLYREDLLRIWEILSQLGQVEATVNDKFKITDPSGWEELARSTREPVTSVEFSAKGAELSDPRISVTLRKHLSNYIHVYQVNNEARGLMSLIKDELREHRKFNPPLWVRALITFGLAVPIAVLMGIWIHSMGADAWVSVGIYATVGFFAGAGSLMSTTKSKFLNATYAEAPKFRERLLEDGGVNLFWTLVGIGFGGVMGYLVNQIPPLSG</sequence>
<evidence type="ECO:0000313" key="2">
    <source>
        <dbReference type="EMBL" id="QVJ00340.1"/>
    </source>
</evidence>
<evidence type="ECO:0000313" key="3">
    <source>
        <dbReference type="Proteomes" id="UP000682416"/>
    </source>
</evidence>
<dbReference type="Proteomes" id="UP000682416">
    <property type="component" value="Chromosome"/>
</dbReference>
<keyword evidence="1" id="KW-1133">Transmembrane helix</keyword>
<reference evidence="2" key="1">
    <citation type="submission" date="2021-05" db="EMBL/GenBank/DDBJ databases">
        <authorList>
            <person name="Kaiqin L."/>
            <person name="Jian G."/>
        </authorList>
    </citation>
    <scope>NUCLEOTIDE SEQUENCE</scope>
    <source>
        <strain evidence="2">HDS5</strain>
    </source>
</reference>
<keyword evidence="1" id="KW-0472">Membrane</keyword>
<accession>A0A975L711</accession>
<evidence type="ECO:0000256" key="1">
    <source>
        <dbReference type="SAM" id="Phobius"/>
    </source>
</evidence>
<protein>
    <submittedName>
        <fullName evidence="2">Uncharacterized protein</fullName>
    </submittedName>
</protein>
<keyword evidence="3" id="KW-1185">Reference proteome</keyword>
<proteinExistence type="predicted"/>
<keyword evidence="1" id="KW-0812">Transmembrane</keyword>
<organism evidence="2 3">
    <name type="scientific">Nocardiopsis eucommiae</name>
    <dbReference type="NCBI Taxonomy" id="2831970"/>
    <lineage>
        <taxon>Bacteria</taxon>
        <taxon>Bacillati</taxon>
        <taxon>Actinomycetota</taxon>
        <taxon>Actinomycetes</taxon>
        <taxon>Streptosporangiales</taxon>
        <taxon>Nocardiopsidaceae</taxon>
        <taxon>Nocardiopsis</taxon>
    </lineage>
</organism>